<dbReference type="SUPFAM" id="SSF101478">
    <property type="entry name" value="ADP-ribosylglycohydrolase"/>
    <property type="match status" value="1"/>
</dbReference>
<evidence type="ECO:0000313" key="4">
    <source>
        <dbReference type="EMBL" id="RYC34083.1"/>
    </source>
</evidence>
<dbReference type="GO" id="GO:0046872">
    <property type="term" value="F:metal ion binding"/>
    <property type="evidence" value="ECO:0007669"/>
    <property type="project" value="UniProtKB-KW"/>
</dbReference>
<dbReference type="Pfam" id="PF03747">
    <property type="entry name" value="ADP_ribosyl_GH"/>
    <property type="match status" value="1"/>
</dbReference>
<comment type="similarity">
    <text evidence="1">Belongs to the ADP-ribosylglycohydrolase family.</text>
</comment>
<sequence length="299" mass="32024">MLLGLAVGDAIGSSLEFGPRISPPLARREMTGGGPFDLPVGCWTDDTALANALSKSLLVCRKWDPLDAAQRFLAYYREGQYSSVPGTCVDIGVTTRQALERFERTGNAYSGSTDEHSSGNGSIMRLAPVAIFTLDAPEAEAVRIARDQSRLTHGSDVCLDSCSYLVQLLRLILRGESDPLKLAMPQFEGHPDILRAKTALWGGLERRNVKSTGFVVHTLEASLWACANSPDFERAVTLAANLGGDADTTACVTGAIAGAKFGAEAIPARWLEPLAQRHRIGALALSLVRSSSEIYLHVA</sequence>
<feature type="binding site" evidence="3">
    <location>
        <position position="245"/>
    </location>
    <ligand>
        <name>Mg(2+)</name>
        <dbReference type="ChEBI" id="CHEBI:18420"/>
        <label>1</label>
    </ligand>
</feature>
<keyword evidence="3" id="KW-0460">Magnesium</keyword>
<feature type="binding site" evidence="3">
    <location>
        <position position="248"/>
    </location>
    <ligand>
        <name>Mg(2+)</name>
        <dbReference type="ChEBI" id="CHEBI:18420"/>
        <label>1</label>
    </ligand>
</feature>
<reference evidence="4 5" key="1">
    <citation type="submission" date="2018-12" db="EMBL/GenBank/DDBJ databases">
        <authorList>
            <person name="Grouzdev D.S."/>
            <person name="Krutkina M.S."/>
        </authorList>
    </citation>
    <scope>NUCLEOTIDE SEQUENCE [LARGE SCALE GENOMIC DNA]</scope>
    <source>
        <strain evidence="4 5">RmlP026</strain>
    </source>
</reference>
<feature type="binding site" evidence="3">
    <location>
        <position position="44"/>
    </location>
    <ligand>
        <name>Mg(2+)</name>
        <dbReference type="ChEBI" id="CHEBI:18420"/>
        <label>1</label>
    </ligand>
</feature>
<dbReference type="EMBL" id="QYBB01000001">
    <property type="protein sequence ID" value="RYC34083.1"/>
    <property type="molecule type" value="Genomic_DNA"/>
</dbReference>
<protein>
    <submittedName>
        <fullName evidence="4">ADP-ribosylglycohydrolase family protein</fullName>
    </submittedName>
</protein>
<dbReference type="Gene3D" id="1.10.4080.10">
    <property type="entry name" value="ADP-ribosylation/Crystallin J1"/>
    <property type="match status" value="1"/>
</dbReference>
<name>A0A4Q2UBB8_9HYPH</name>
<dbReference type="InterPro" id="IPR050792">
    <property type="entry name" value="ADP-ribosylglycohydrolase"/>
</dbReference>
<dbReference type="GO" id="GO:0016787">
    <property type="term" value="F:hydrolase activity"/>
    <property type="evidence" value="ECO:0007669"/>
    <property type="project" value="UniProtKB-KW"/>
</dbReference>
<feature type="binding site" evidence="3">
    <location>
        <position position="45"/>
    </location>
    <ligand>
        <name>Mg(2+)</name>
        <dbReference type="ChEBI" id="CHEBI:18420"/>
        <label>1</label>
    </ligand>
</feature>
<evidence type="ECO:0000256" key="1">
    <source>
        <dbReference type="ARBA" id="ARBA00010702"/>
    </source>
</evidence>
<evidence type="ECO:0000256" key="2">
    <source>
        <dbReference type="ARBA" id="ARBA00022801"/>
    </source>
</evidence>
<keyword evidence="5" id="KW-1185">Reference proteome</keyword>
<dbReference type="PANTHER" id="PTHR16222">
    <property type="entry name" value="ADP-RIBOSYLGLYCOHYDROLASE"/>
    <property type="match status" value="1"/>
</dbReference>
<gene>
    <name evidence="4" type="ORF">D3273_01145</name>
</gene>
<feature type="binding site" evidence="3">
    <location>
        <position position="46"/>
    </location>
    <ligand>
        <name>Mg(2+)</name>
        <dbReference type="ChEBI" id="CHEBI:18420"/>
        <label>1</label>
    </ligand>
</feature>
<comment type="cofactor">
    <cofactor evidence="3">
        <name>Mg(2+)</name>
        <dbReference type="ChEBI" id="CHEBI:18420"/>
    </cofactor>
    <text evidence="3">Binds 2 magnesium ions per subunit.</text>
</comment>
<feature type="binding site" evidence="3">
    <location>
        <position position="247"/>
    </location>
    <ligand>
        <name>Mg(2+)</name>
        <dbReference type="ChEBI" id="CHEBI:18420"/>
        <label>1</label>
    </ligand>
</feature>
<organism evidence="4 5">
    <name type="scientific">Lichenibacterium minor</name>
    <dbReference type="NCBI Taxonomy" id="2316528"/>
    <lineage>
        <taxon>Bacteria</taxon>
        <taxon>Pseudomonadati</taxon>
        <taxon>Pseudomonadota</taxon>
        <taxon>Alphaproteobacteria</taxon>
        <taxon>Hyphomicrobiales</taxon>
        <taxon>Lichenihabitantaceae</taxon>
        <taxon>Lichenibacterium</taxon>
    </lineage>
</organism>
<reference evidence="4 5" key="2">
    <citation type="submission" date="2019-02" db="EMBL/GenBank/DDBJ databases">
        <title>'Lichenibacterium ramalinii' gen. nov. sp. nov., 'Lichenibacterium minor' gen. nov. sp. nov.</title>
        <authorList>
            <person name="Pankratov T."/>
        </authorList>
    </citation>
    <scope>NUCLEOTIDE SEQUENCE [LARGE SCALE GENOMIC DNA]</scope>
    <source>
        <strain evidence="4 5">RmlP026</strain>
    </source>
</reference>
<dbReference type="AlphaFoldDB" id="A0A4Q2UBB8"/>
<evidence type="ECO:0000256" key="3">
    <source>
        <dbReference type="PIRSR" id="PIRSR605502-1"/>
    </source>
</evidence>
<evidence type="ECO:0000313" key="5">
    <source>
        <dbReference type="Proteomes" id="UP000290759"/>
    </source>
</evidence>
<proteinExistence type="inferred from homology"/>
<dbReference type="OrthoDB" id="9806482at2"/>
<comment type="caution">
    <text evidence="4">The sequence shown here is derived from an EMBL/GenBank/DDBJ whole genome shotgun (WGS) entry which is preliminary data.</text>
</comment>
<dbReference type="InterPro" id="IPR036705">
    <property type="entry name" value="Ribosyl_crysJ1_sf"/>
</dbReference>
<dbReference type="Proteomes" id="UP000290759">
    <property type="component" value="Unassembled WGS sequence"/>
</dbReference>
<keyword evidence="3" id="KW-0479">Metal-binding</keyword>
<keyword evidence="2 4" id="KW-0378">Hydrolase</keyword>
<dbReference type="InterPro" id="IPR005502">
    <property type="entry name" value="Ribosyl_crysJ1"/>
</dbReference>
<dbReference type="PANTHER" id="PTHR16222:SF24">
    <property type="entry name" value="ADP-RIBOSYLHYDROLASE ARH3"/>
    <property type="match status" value="1"/>
</dbReference>
<accession>A0A4Q2UBB8</accession>